<dbReference type="Pfam" id="PF05425">
    <property type="entry name" value="CopD"/>
    <property type="match status" value="1"/>
</dbReference>
<dbReference type="InterPro" id="IPR032694">
    <property type="entry name" value="CopC/D"/>
</dbReference>
<keyword evidence="9" id="KW-1185">Reference proteome</keyword>
<dbReference type="GO" id="GO:0005886">
    <property type="term" value="C:plasma membrane"/>
    <property type="evidence" value="ECO:0007669"/>
    <property type="project" value="UniProtKB-SubCell"/>
</dbReference>
<dbReference type="Pfam" id="PF09678">
    <property type="entry name" value="Caa3_CtaG"/>
    <property type="match status" value="1"/>
</dbReference>
<organism evidence="8 9">
    <name type="scientific">Mycetocola manganoxydans</name>
    <dbReference type="NCBI Taxonomy" id="699879"/>
    <lineage>
        <taxon>Bacteria</taxon>
        <taxon>Bacillati</taxon>
        <taxon>Actinomycetota</taxon>
        <taxon>Actinomycetes</taxon>
        <taxon>Micrococcales</taxon>
        <taxon>Microbacteriaceae</taxon>
        <taxon>Mycetocola</taxon>
    </lineage>
</organism>
<protein>
    <submittedName>
        <fullName evidence="8">Copper transporter</fullName>
    </submittedName>
</protein>
<keyword evidence="2" id="KW-1003">Cell membrane</keyword>
<name>A0A3L6ZZ18_9MICO</name>
<evidence type="ECO:0000256" key="1">
    <source>
        <dbReference type="ARBA" id="ARBA00004651"/>
    </source>
</evidence>
<comment type="caution">
    <text evidence="8">The sequence shown here is derived from an EMBL/GenBank/DDBJ whole genome shotgun (WGS) entry which is preliminary data.</text>
</comment>
<feature type="transmembrane region" description="Helical" evidence="6">
    <location>
        <begin position="181"/>
        <end position="206"/>
    </location>
</feature>
<evidence type="ECO:0000313" key="9">
    <source>
        <dbReference type="Proteomes" id="UP000270299"/>
    </source>
</evidence>
<feature type="transmembrane region" description="Helical" evidence="6">
    <location>
        <begin position="46"/>
        <end position="66"/>
    </location>
</feature>
<evidence type="ECO:0000256" key="3">
    <source>
        <dbReference type="ARBA" id="ARBA00022692"/>
    </source>
</evidence>
<dbReference type="EMBL" id="RCUV01000003">
    <property type="protein sequence ID" value="RLP73177.1"/>
    <property type="molecule type" value="Genomic_DNA"/>
</dbReference>
<feature type="transmembrane region" description="Helical" evidence="6">
    <location>
        <begin position="294"/>
        <end position="317"/>
    </location>
</feature>
<feature type="transmembrane region" description="Helical" evidence="6">
    <location>
        <begin position="359"/>
        <end position="379"/>
    </location>
</feature>
<feature type="transmembrane region" description="Helical" evidence="6">
    <location>
        <begin position="541"/>
        <end position="567"/>
    </location>
</feature>
<evidence type="ECO:0000256" key="4">
    <source>
        <dbReference type="ARBA" id="ARBA00022989"/>
    </source>
</evidence>
<comment type="subcellular location">
    <subcellularLocation>
        <location evidence="1">Cell membrane</location>
        <topology evidence="1">Multi-pass membrane protein</topology>
    </subcellularLocation>
</comment>
<reference evidence="8 9" key="1">
    <citation type="submission" date="2018-10" db="EMBL/GenBank/DDBJ databases">
        <authorList>
            <person name="Li J."/>
        </authorList>
    </citation>
    <scope>NUCLEOTIDE SEQUENCE [LARGE SCALE GENOMIC DNA]</scope>
    <source>
        <strain evidence="8 9">CCTCC AB209002</strain>
    </source>
</reference>
<accession>A0A3L6ZZ18</accession>
<dbReference type="OrthoDB" id="5241646at2"/>
<feature type="transmembrane region" description="Helical" evidence="6">
    <location>
        <begin position="469"/>
        <end position="491"/>
    </location>
</feature>
<evidence type="ECO:0000256" key="6">
    <source>
        <dbReference type="SAM" id="Phobius"/>
    </source>
</evidence>
<dbReference type="GO" id="GO:0006825">
    <property type="term" value="P:copper ion transport"/>
    <property type="evidence" value="ECO:0007669"/>
    <property type="project" value="InterPro"/>
</dbReference>
<dbReference type="InterPro" id="IPR019108">
    <property type="entry name" value="Caa3_assmbl_CtaG-rel"/>
</dbReference>
<feature type="transmembrane region" description="Helical" evidence="6">
    <location>
        <begin position="252"/>
        <end position="274"/>
    </location>
</feature>
<feature type="transmembrane region" description="Helical" evidence="6">
    <location>
        <begin position="511"/>
        <end position="529"/>
    </location>
</feature>
<feature type="transmembrane region" description="Helical" evidence="6">
    <location>
        <begin position="151"/>
        <end position="169"/>
    </location>
</feature>
<feature type="transmembrane region" description="Helical" evidence="6">
    <location>
        <begin position="218"/>
        <end position="240"/>
    </location>
</feature>
<dbReference type="InterPro" id="IPR008457">
    <property type="entry name" value="Cu-R_CopD_dom"/>
</dbReference>
<dbReference type="PANTHER" id="PTHR34820:SF4">
    <property type="entry name" value="INNER MEMBRANE PROTEIN YEBZ"/>
    <property type="match status" value="1"/>
</dbReference>
<feature type="domain" description="Copper resistance protein D" evidence="7">
    <location>
        <begin position="217"/>
        <end position="316"/>
    </location>
</feature>
<feature type="transmembrane region" description="Helical" evidence="6">
    <location>
        <begin position="391"/>
        <end position="412"/>
    </location>
</feature>
<keyword evidence="4 6" id="KW-1133">Transmembrane helix</keyword>
<evidence type="ECO:0000256" key="2">
    <source>
        <dbReference type="ARBA" id="ARBA00022475"/>
    </source>
</evidence>
<feature type="transmembrane region" description="Helical" evidence="6">
    <location>
        <begin position="424"/>
        <end position="448"/>
    </location>
</feature>
<dbReference type="AlphaFoldDB" id="A0A3L6ZZ18"/>
<evidence type="ECO:0000259" key="7">
    <source>
        <dbReference type="Pfam" id="PF05425"/>
    </source>
</evidence>
<evidence type="ECO:0000313" key="8">
    <source>
        <dbReference type="EMBL" id="RLP73177.1"/>
    </source>
</evidence>
<proteinExistence type="predicted"/>
<feature type="transmembrane region" description="Helical" evidence="6">
    <location>
        <begin position="86"/>
        <end position="109"/>
    </location>
</feature>
<feature type="transmembrane region" description="Helical" evidence="6">
    <location>
        <begin position="129"/>
        <end position="146"/>
    </location>
</feature>
<feature type="transmembrane region" description="Helical" evidence="6">
    <location>
        <begin position="587"/>
        <end position="611"/>
    </location>
</feature>
<sequence>MVGPALLVAVALLVLLIGLAYGGGANERPIGDPGALVRFGLPIAKLFVNLGAAVTLGAIVLALFALSPKKDEYNRALDIAASGAAVYTVAAGATGFFTFLNVTGTAITFDDQFGAKLGLFFSDVELGQAWLATTLIAATLTVLCFAVRGQILMVFVGVLALVSFVPMAQQGHAAGTAGHDAAVTSLGLHVVFAAIWLGGLVTIVLIRKTLESGRLVAVISRYSSLALVAFIVVAVSGYASAELRIGSLDRLLTPYGVLVLGKVAVLIAIGLFGAAQRNWLIKKMQSSQKVISGYFWWIVVAELGFMGVASGLAAALARTATPVPEELAVTPTAAELLTGEPLPPELTFARYFTSWDIDLIWLLVTAFGIFFYLAGVVRLKRRGDRWPIHRTIFWVAGLLVLFYLTNGGIAAYQDYLFSVHMLGHMGLTMVVPVLLVPGAPVTLAMRAVEKREDGSRGPREWILLAVHSKFGTVLANPLVAALLFAGSLWIFYYSPLLRWAMTDHIGHEWMIVHFVLTGYLFVQSLIGVDPVPYRLSYPLRLLLLLATMAAHAFFGLAIMSNVGLFLADWFGAMGRTWGPPPMVDQQIGGGIAWSLGELPTIALAITVAIQWSRSDTREQKRHDRNADRTDDAELREYNEQLARMAARD</sequence>
<gene>
    <name evidence="8" type="ORF">D9V29_03380</name>
</gene>
<evidence type="ECO:0000256" key="5">
    <source>
        <dbReference type="ARBA" id="ARBA00023136"/>
    </source>
</evidence>
<keyword evidence="3 6" id="KW-0812">Transmembrane</keyword>
<keyword evidence="5 6" id="KW-0472">Membrane</keyword>
<dbReference type="PANTHER" id="PTHR34820">
    <property type="entry name" value="INNER MEMBRANE PROTEIN YEBZ"/>
    <property type="match status" value="1"/>
</dbReference>
<dbReference type="Proteomes" id="UP000270299">
    <property type="component" value="Unassembled WGS sequence"/>
</dbReference>